<feature type="compositionally biased region" description="Polar residues" evidence="1">
    <location>
        <begin position="533"/>
        <end position="547"/>
    </location>
</feature>
<organism evidence="2 3">
    <name type="scientific">Puccinia sorghi</name>
    <dbReference type="NCBI Taxonomy" id="27349"/>
    <lineage>
        <taxon>Eukaryota</taxon>
        <taxon>Fungi</taxon>
        <taxon>Dikarya</taxon>
        <taxon>Basidiomycota</taxon>
        <taxon>Pucciniomycotina</taxon>
        <taxon>Pucciniomycetes</taxon>
        <taxon>Pucciniales</taxon>
        <taxon>Pucciniaceae</taxon>
        <taxon>Puccinia</taxon>
    </lineage>
</organism>
<keyword evidence="3" id="KW-1185">Reference proteome</keyword>
<evidence type="ECO:0000313" key="2">
    <source>
        <dbReference type="EMBL" id="KNZ60996.1"/>
    </source>
</evidence>
<feature type="region of interest" description="Disordered" evidence="1">
    <location>
        <begin position="504"/>
        <end position="578"/>
    </location>
</feature>
<gene>
    <name evidence="2" type="ORF">VP01_1468g1</name>
</gene>
<evidence type="ECO:0000313" key="3">
    <source>
        <dbReference type="Proteomes" id="UP000037035"/>
    </source>
</evidence>
<protein>
    <submittedName>
        <fullName evidence="2">Uncharacterized protein</fullName>
    </submittedName>
</protein>
<proteinExistence type="predicted"/>
<evidence type="ECO:0000256" key="1">
    <source>
        <dbReference type="SAM" id="MobiDB-lite"/>
    </source>
</evidence>
<dbReference type="Proteomes" id="UP000037035">
    <property type="component" value="Unassembled WGS sequence"/>
</dbReference>
<dbReference type="AlphaFoldDB" id="A0A0L6VJN8"/>
<dbReference type="EMBL" id="LAVV01005209">
    <property type="protein sequence ID" value="KNZ60996.1"/>
    <property type="molecule type" value="Genomic_DNA"/>
</dbReference>
<dbReference type="VEuPathDB" id="FungiDB:VP01_1468g1"/>
<name>A0A0L6VJN8_9BASI</name>
<reference evidence="2 3" key="1">
    <citation type="submission" date="2015-08" db="EMBL/GenBank/DDBJ databases">
        <title>Next Generation Sequencing and Analysis of the Genome of Puccinia sorghi L Schw, the Causal Agent of Maize Common Rust.</title>
        <authorList>
            <person name="Rochi L."/>
            <person name="Burguener G."/>
            <person name="Darino M."/>
            <person name="Turjanski A."/>
            <person name="Kreff E."/>
            <person name="Dieguez M.J."/>
            <person name="Sacco F."/>
        </authorList>
    </citation>
    <scope>NUCLEOTIDE SEQUENCE [LARGE SCALE GENOMIC DNA]</scope>
    <source>
        <strain evidence="2 3">RO10H11247</strain>
    </source>
</reference>
<comment type="caution">
    <text evidence="2">The sequence shown here is derived from an EMBL/GenBank/DDBJ whole genome shotgun (WGS) entry which is preliminary data.</text>
</comment>
<sequence>MCCHLFLPSPCSPSDKFTRRNVRYKIKQEKEKEQIYIYIYIPLHTAPSKRKRQTDCPFHTTYHLVIITPSDVHSRPLSHILHVCLEPMFCPSSFYSCFSRTSARNPLLDALADMYRKIYLPVSSFEQVPDSFSKHEGRGKEQGHHPFQQEYISKNKPWQEGHHPTRLLPNRKYRMKQIKLLTCPVRLEHIPRHGYKFEIKALCHHCEGTFRSFRMERFLKCMILALSHLHFLTATGTQDVSKWLGGGPSQRAGLDGFQDLQKQLNPGAPLEPSLLPLFPTGPDLPPEMRESPQPTPMAPAVQTPILAVSYFSGNTATRPRSEIPEWPWNSPLPQFSPFIGASTANGKEGGSSMQAATACSLKKFWSPLSCPSTPSFFFPSFLSGAATTGGDAAQPTHIVPSGRDTREVEFQQPASKRHRLNLHSELPQFPASGQGITRLPGLVPPQFIRWYFTDGNNRPVSYQLEAASLAGHALPAPLPFYSYHANMPQLYPVGTVELPSLAHPPPPPFYSSGSERPSHFQLGTQALPGSAHPQESSVYSKHFQSPSFNPPQREKTLKAAAPQVGPPPPKYGSASGVGNANVIGAGSSSLSIDSTKENLRNSEKTRSTLLHDRNAVCDDEGSMAWESRNRVRLS</sequence>
<accession>A0A0L6VJN8</accession>